<keyword evidence="10" id="KW-1185">Reference proteome</keyword>
<evidence type="ECO:0000259" key="8">
    <source>
        <dbReference type="PROSITE" id="PS50114"/>
    </source>
</evidence>
<dbReference type="InterPro" id="IPR000679">
    <property type="entry name" value="Znf_GATA"/>
</dbReference>
<feature type="region of interest" description="Disordered" evidence="7">
    <location>
        <begin position="131"/>
        <end position="192"/>
    </location>
</feature>
<protein>
    <recommendedName>
        <fullName evidence="8">GATA-type domain-containing protein</fullName>
    </recommendedName>
</protein>
<feature type="region of interest" description="Disordered" evidence="7">
    <location>
        <begin position="211"/>
        <end position="281"/>
    </location>
</feature>
<name>A0A1X2HQ69_SYNRA</name>
<dbReference type="STRING" id="13706.A0A1X2HQ69"/>
<comment type="subcellular location">
    <subcellularLocation>
        <location evidence="1">Nucleus</location>
    </subcellularLocation>
</comment>
<dbReference type="GO" id="GO:0000122">
    <property type="term" value="P:negative regulation of transcription by RNA polymerase II"/>
    <property type="evidence" value="ECO:0007669"/>
    <property type="project" value="TreeGrafter"/>
</dbReference>
<dbReference type="Gene3D" id="3.30.50.10">
    <property type="entry name" value="Erythroid Transcription Factor GATA-1, subunit A"/>
    <property type="match status" value="1"/>
</dbReference>
<dbReference type="CDD" id="cd00202">
    <property type="entry name" value="ZnF_GATA"/>
    <property type="match status" value="1"/>
</dbReference>
<keyword evidence="4" id="KW-0862">Zinc</keyword>
<dbReference type="InterPro" id="IPR013088">
    <property type="entry name" value="Znf_NHR/GATA"/>
</dbReference>
<evidence type="ECO:0000256" key="6">
    <source>
        <dbReference type="PROSITE-ProRule" id="PRU00094"/>
    </source>
</evidence>
<dbReference type="InParanoid" id="A0A1X2HQ69"/>
<evidence type="ECO:0000256" key="3">
    <source>
        <dbReference type="ARBA" id="ARBA00022771"/>
    </source>
</evidence>
<sequence>MANIPQQPTQQQQPQRRRRKSLARCVHCRAAFRPSLWSHESGQGPVCDTCSSTVNTSVVIPSMNGKVLMRPRGRKRKVLYNTAEEERPVCANCQTTNTPLWRRDANGAAICNACGLYYKLHMVHRPVTMMRTEIKRRKRSDKNKKAQKKEQEQEQRQLSETSSSSEDDDLPPLDDEKQIPPLSPPPLEHHQHHNHYEHYDHHENSYSQYNEYHSQKQRQQQRPGLPFQSNTPADLERSPILLPPLMFPTMSSNTSVTSPISHHSNSPASPPPPECGHTESALRAKRHALQQEVTRLSTLLSESMAQLSDIDNTLAHHRQDAAHSLLSLASPPRLPPISCIVDDDNK</sequence>
<keyword evidence="3 6" id="KW-0863">Zinc-finger</keyword>
<dbReference type="PANTHER" id="PTHR10071">
    <property type="entry name" value="TRANSCRIPTION FACTOR GATA FAMILY MEMBER"/>
    <property type="match status" value="1"/>
</dbReference>
<dbReference type="GO" id="GO:0008270">
    <property type="term" value="F:zinc ion binding"/>
    <property type="evidence" value="ECO:0007669"/>
    <property type="project" value="UniProtKB-KW"/>
</dbReference>
<evidence type="ECO:0000256" key="1">
    <source>
        <dbReference type="ARBA" id="ARBA00004123"/>
    </source>
</evidence>
<dbReference type="PRINTS" id="PR00619">
    <property type="entry name" value="GATAZNFINGER"/>
</dbReference>
<feature type="compositionally biased region" description="Low complexity" evidence="7">
    <location>
        <begin position="258"/>
        <end position="267"/>
    </location>
</feature>
<dbReference type="AlphaFoldDB" id="A0A1X2HQ69"/>
<dbReference type="OMA" id="AGRTICN"/>
<dbReference type="GO" id="GO:0045944">
    <property type="term" value="P:positive regulation of transcription by RNA polymerase II"/>
    <property type="evidence" value="ECO:0007669"/>
    <property type="project" value="TreeGrafter"/>
</dbReference>
<comment type="caution">
    <text evidence="9">The sequence shown here is derived from an EMBL/GenBank/DDBJ whole genome shotgun (WGS) entry which is preliminary data.</text>
</comment>
<feature type="compositionally biased region" description="Basic and acidic residues" evidence="7">
    <location>
        <begin position="148"/>
        <end position="157"/>
    </location>
</feature>
<dbReference type="GO" id="GO:0005634">
    <property type="term" value="C:nucleus"/>
    <property type="evidence" value="ECO:0007669"/>
    <property type="project" value="UniProtKB-SubCell"/>
</dbReference>
<feature type="compositionally biased region" description="Polar residues" evidence="7">
    <location>
        <begin position="211"/>
        <end position="232"/>
    </location>
</feature>
<dbReference type="PROSITE" id="PS00344">
    <property type="entry name" value="GATA_ZN_FINGER_1"/>
    <property type="match status" value="1"/>
</dbReference>
<proteinExistence type="predicted"/>
<organism evidence="9 10">
    <name type="scientific">Syncephalastrum racemosum</name>
    <name type="common">Filamentous fungus</name>
    <dbReference type="NCBI Taxonomy" id="13706"/>
    <lineage>
        <taxon>Eukaryota</taxon>
        <taxon>Fungi</taxon>
        <taxon>Fungi incertae sedis</taxon>
        <taxon>Mucoromycota</taxon>
        <taxon>Mucoromycotina</taxon>
        <taxon>Mucoromycetes</taxon>
        <taxon>Mucorales</taxon>
        <taxon>Syncephalastraceae</taxon>
        <taxon>Syncephalastrum</taxon>
    </lineage>
</organism>
<dbReference type="EMBL" id="MCGN01000002">
    <property type="protein sequence ID" value="ORZ01491.1"/>
    <property type="molecule type" value="Genomic_DNA"/>
</dbReference>
<evidence type="ECO:0000313" key="9">
    <source>
        <dbReference type="EMBL" id="ORZ01491.1"/>
    </source>
</evidence>
<gene>
    <name evidence="9" type="ORF">BCR43DRAFT_487017</name>
</gene>
<evidence type="ECO:0000256" key="7">
    <source>
        <dbReference type="SAM" id="MobiDB-lite"/>
    </source>
</evidence>
<dbReference type="SMART" id="SM00401">
    <property type="entry name" value="ZnF_GATA"/>
    <property type="match status" value="1"/>
</dbReference>
<dbReference type="Pfam" id="PF00320">
    <property type="entry name" value="GATA"/>
    <property type="match status" value="1"/>
</dbReference>
<accession>A0A1X2HQ69</accession>
<dbReference type="SUPFAM" id="SSF57716">
    <property type="entry name" value="Glucocorticoid receptor-like (DNA-binding domain)"/>
    <property type="match status" value="1"/>
</dbReference>
<evidence type="ECO:0000256" key="4">
    <source>
        <dbReference type="ARBA" id="ARBA00022833"/>
    </source>
</evidence>
<keyword evidence="2" id="KW-0479">Metal-binding</keyword>
<dbReference type="PANTHER" id="PTHR10071:SF281">
    <property type="entry name" value="BOX A-BINDING FACTOR-RELATED"/>
    <property type="match status" value="1"/>
</dbReference>
<dbReference type="InterPro" id="IPR039355">
    <property type="entry name" value="Transcription_factor_GATA"/>
</dbReference>
<feature type="compositionally biased region" description="Basic residues" evidence="7">
    <location>
        <begin position="134"/>
        <end position="147"/>
    </location>
</feature>
<evidence type="ECO:0000256" key="2">
    <source>
        <dbReference type="ARBA" id="ARBA00022723"/>
    </source>
</evidence>
<reference evidence="9 10" key="1">
    <citation type="submission" date="2016-07" db="EMBL/GenBank/DDBJ databases">
        <title>Pervasive Adenine N6-methylation of Active Genes in Fungi.</title>
        <authorList>
            <consortium name="DOE Joint Genome Institute"/>
            <person name="Mondo S.J."/>
            <person name="Dannebaum R.O."/>
            <person name="Kuo R.C."/>
            <person name="Labutti K."/>
            <person name="Haridas S."/>
            <person name="Kuo A."/>
            <person name="Salamov A."/>
            <person name="Ahrendt S.R."/>
            <person name="Lipzen A."/>
            <person name="Sullivan W."/>
            <person name="Andreopoulos W.B."/>
            <person name="Clum A."/>
            <person name="Lindquist E."/>
            <person name="Daum C."/>
            <person name="Ramamoorthy G.K."/>
            <person name="Gryganskyi A."/>
            <person name="Culley D."/>
            <person name="Magnuson J.K."/>
            <person name="James T.Y."/>
            <person name="O'Malley M.A."/>
            <person name="Stajich J.E."/>
            <person name="Spatafora J.W."/>
            <person name="Visel A."/>
            <person name="Grigoriev I.V."/>
        </authorList>
    </citation>
    <scope>NUCLEOTIDE SEQUENCE [LARGE SCALE GENOMIC DNA]</scope>
    <source>
        <strain evidence="9 10">NRRL 2496</strain>
    </source>
</reference>
<dbReference type="OrthoDB" id="515401at2759"/>
<dbReference type="GO" id="GO:0000981">
    <property type="term" value="F:DNA-binding transcription factor activity, RNA polymerase II-specific"/>
    <property type="evidence" value="ECO:0007669"/>
    <property type="project" value="TreeGrafter"/>
</dbReference>
<evidence type="ECO:0000313" key="10">
    <source>
        <dbReference type="Proteomes" id="UP000242180"/>
    </source>
</evidence>
<dbReference type="Proteomes" id="UP000242180">
    <property type="component" value="Unassembled WGS sequence"/>
</dbReference>
<dbReference type="PROSITE" id="PS50114">
    <property type="entry name" value="GATA_ZN_FINGER_2"/>
    <property type="match status" value="1"/>
</dbReference>
<feature type="domain" description="GATA-type" evidence="8">
    <location>
        <begin position="84"/>
        <end position="137"/>
    </location>
</feature>
<evidence type="ECO:0000256" key="5">
    <source>
        <dbReference type="ARBA" id="ARBA00023242"/>
    </source>
</evidence>
<dbReference type="GO" id="GO:0000978">
    <property type="term" value="F:RNA polymerase II cis-regulatory region sequence-specific DNA binding"/>
    <property type="evidence" value="ECO:0007669"/>
    <property type="project" value="TreeGrafter"/>
</dbReference>
<keyword evidence="5" id="KW-0539">Nucleus</keyword>